<feature type="signal peptide" evidence="1">
    <location>
        <begin position="1"/>
        <end position="18"/>
    </location>
</feature>
<organism evidence="2 3">
    <name type="scientific">Steinernema glaseri</name>
    <dbReference type="NCBI Taxonomy" id="37863"/>
    <lineage>
        <taxon>Eukaryota</taxon>
        <taxon>Metazoa</taxon>
        <taxon>Ecdysozoa</taxon>
        <taxon>Nematoda</taxon>
        <taxon>Chromadorea</taxon>
        <taxon>Rhabditida</taxon>
        <taxon>Tylenchina</taxon>
        <taxon>Panagrolaimomorpha</taxon>
        <taxon>Strongyloidoidea</taxon>
        <taxon>Steinernematidae</taxon>
        <taxon>Steinernema</taxon>
    </lineage>
</organism>
<name>A0A1I8A7F0_9BILA</name>
<sequence>MKIQLLLLLSLALPLAAPVRVNKDHLFVRYPEPCYNEKGQCRYGYFPTDSYVEGNDLVLFCCESQSLWSDKSVCYERIIFTFGCPAGYERNNKWFTSSILWKWCCPSPQQ</sequence>
<evidence type="ECO:0000313" key="2">
    <source>
        <dbReference type="Proteomes" id="UP000095287"/>
    </source>
</evidence>
<feature type="chain" id="PRO_5009314362" evidence="1">
    <location>
        <begin position="19"/>
        <end position="110"/>
    </location>
</feature>
<keyword evidence="2" id="KW-1185">Reference proteome</keyword>
<dbReference type="WBParaSite" id="L893_g33347.t1">
    <property type="protein sequence ID" value="L893_g33347.t1"/>
    <property type="gene ID" value="L893_g33347"/>
</dbReference>
<accession>A0A1I8A7F0</accession>
<protein>
    <submittedName>
        <fullName evidence="3">SVWC domain-containing protein</fullName>
    </submittedName>
</protein>
<proteinExistence type="predicted"/>
<keyword evidence="1" id="KW-0732">Signal</keyword>
<evidence type="ECO:0000313" key="3">
    <source>
        <dbReference type="WBParaSite" id="L893_g33347.t1"/>
    </source>
</evidence>
<dbReference type="Proteomes" id="UP000095287">
    <property type="component" value="Unplaced"/>
</dbReference>
<evidence type="ECO:0000256" key="1">
    <source>
        <dbReference type="SAM" id="SignalP"/>
    </source>
</evidence>
<reference evidence="3" key="1">
    <citation type="submission" date="2016-11" db="UniProtKB">
        <authorList>
            <consortium name="WormBaseParasite"/>
        </authorList>
    </citation>
    <scope>IDENTIFICATION</scope>
</reference>
<dbReference type="AlphaFoldDB" id="A0A1I8A7F0"/>